<dbReference type="Gene3D" id="2.60.40.1120">
    <property type="entry name" value="Carboxypeptidase-like, regulatory domain"/>
    <property type="match status" value="1"/>
</dbReference>
<protein>
    <recommendedName>
        <fullName evidence="4">VWFA domain-containing protein</fullName>
    </recommendedName>
</protein>
<dbReference type="RefSeq" id="WP_011404150.1">
    <property type="nucleotide sequence ID" value="NC_007677.1"/>
</dbReference>
<dbReference type="Gene3D" id="3.40.50.410">
    <property type="entry name" value="von Willebrand factor, type A domain"/>
    <property type="match status" value="1"/>
</dbReference>
<sequence length="719" mass="77433">MAFSFGYSPWLLLLCVAVAGGLTYWTYRATVPSLSAGWRLLLGGLRFLALALICFLLFEPVLQQFRSTERPPVLAVLVDDSQSMQVVTAEDTSAARPNAARTSVRPVLDALQDEAMPGTARFFRVGEASRALSGGIIDSLRFDGARTDLASGLQAAPEELRDENLGGIVLVSDGQYNTGQNPLRVADRSPVPVHTVTVGDTARQRDLRVQDVSTNDRAYLNSSVPVRVTLSVTEGPGQPVPVTLEQSGRTLDQRPVRLPDGTGEVSVDLTFEPEQAGLQQVTVRVPELAGEVTTRNNAQSTSLRVLESKRQVLLLGAAPAPDVSALRRVYERTADTEVTARIPTPDGTFLEGPLPDDLSAFDVVVLAGFPSPSVPDDVVQRVATLVNDGTPALFFLDRQTDLAAWTEHFEASLPARPDASTSSFAEASFRIVESARQHPVFRIEGAEGALFERLPPLQVPASAWTPTPDAQVLGTAATTSAAPLLVLRRRAGLRTAAFLGSGVWRWALLPSELRAADPLWPGLASNLLRWAGTEADDSPVRVRPTASTFGGTDAVSFTGQVYDQSRQPVSDATVKVTVTDSTGTEYPYTMDPTGQGRYTLDVGTLPEGTYQYEAQAQLGETDLGTDRGEFSVAPLRIEYQSPRADAVLMRQLASRAGGTAYTPETIDRLPAELAGQASFSSDVVQRSSEAELWRTSLFLIAILALLASEWTLRKFLGLT</sequence>
<dbReference type="GeneID" id="83728312"/>
<dbReference type="Gene3D" id="3.40.50.880">
    <property type="match status" value="1"/>
</dbReference>
<dbReference type="PANTHER" id="PTHR37947:SF1">
    <property type="entry name" value="BLL2462 PROTEIN"/>
    <property type="match status" value="1"/>
</dbReference>
<evidence type="ECO:0000256" key="1">
    <source>
        <dbReference type="SAM" id="Phobius"/>
    </source>
</evidence>
<dbReference type="eggNOG" id="COG2304">
    <property type="taxonomic scope" value="Bacteria"/>
</dbReference>
<feature type="transmembrane region" description="Helical" evidence="1">
    <location>
        <begin position="6"/>
        <end position="27"/>
    </location>
</feature>
<gene>
    <name evidence="2" type="ordered locus">SRU_1400</name>
</gene>
<dbReference type="AlphaFoldDB" id="Q2S2Q7"/>
<dbReference type="EMBL" id="CP000159">
    <property type="protein sequence ID" value="ABC45699.1"/>
    <property type="molecule type" value="Genomic_DNA"/>
</dbReference>
<evidence type="ECO:0000313" key="2">
    <source>
        <dbReference type="EMBL" id="ABC45699.1"/>
    </source>
</evidence>
<dbReference type="SUPFAM" id="SSF52317">
    <property type="entry name" value="Class I glutamine amidotransferase-like"/>
    <property type="match status" value="1"/>
</dbReference>
<keyword evidence="3" id="KW-1185">Reference proteome</keyword>
<dbReference type="InterPro" id="IPR029062">
    <property type="entry name" value="Class_I_gatase-like"/>
</dbReference>
<accession>Q2S2Q7</accession>
<dbReference type="KEGG" id="sru:SRU_1400"/>
<dbReference type="Proteomes" id="UP000008674">
    <property type="component" value="Chromosome"/>
</dbReference>
<reference evidence="2 3" key="1">
    <citation type="journal article" date="2005" name="Proc. Natl. Acad. Sci. U.S.A.">
        <title>The genome of Salinibacter ruber: convergence and gene exchange among hyperhalophilic bacteria and archaea.</title>
        <authorList>
            <person name="Mongodin E.F."/>
            <person name="Nelson K.E."/>
            <person name="Daugherty S."/>
            <person name="Deboy R.T."/>
            <person name="Wister J."/>
            <person name="Khouri H."/>
            <person name="Weidman J."/>
            <person name="Walsh D.A."/>
            <person name="Papke R.T."/>
            <person name="Sanchez Perez G."/>
            <person name="Sharma A.K."/>
            <person name="Nesbo C.L."/>
            <person name="MacLeod D."/>
            <person name="Bapteste E."/>
            <person name="Doolittle W.F."/>
            <person name="Charlebois R.L."/>
            <person name="Legault B."/>
            <person name="Rodriguez-Valera F."/>
        </authorList>
    </citation>
    <scope>NUCLEOTIDE SEQUENCE [LARGE SCALE GENOMIC DNA]</scope>
    <source>
        <strain evidence="3">DSM 13855 / CECT 5946 / M31</strain>
    </source>
</reference>
<keyword evidence="1" id="KW-0472">Membrane</keyword>
<feature type="transmembrane region" description="Helical" evidence="1">
    <location>
        <begin position="39"/>
        <end position="58"/>
    </location>
</feature>
<evidence type="ECO:0008006" key="4">
    <source>
        <dbReference type="Google" id="ProtNLM"/>
    </source>
</evidence>
<dbReference type="EnsemblBacteria" id="ABC45699">
    <property type="protein sequence ID" value="ABC45699"/>
    <property type="gene ID" value="SRU_1400"/>
</dbReference>
<proteinExistence type="predicted"/>
<dbReference type="PANTHER" id="PTHR37947">
    <property type="entry name" value="BLL2462 PROTEIN"/>
    <property type="match status" value="1"/>
</dbReference>
<dbReference type="OrthoDB" id="9763076at2"/>
<name>Q2S2Q7_SALRD</name>
<keyword evidence="1" id="KW-1133">Transmembrane helix</keyword>
<dbReference type="SUPFAM" id="SSF53300">
    <property type="entry name" value="vWA-like"/>
    <property type="match status" value="1"/>
</dbReference>
<dbReference type="InterPro" id="IPR036465">
    <property type="entry name" value="vWFA_dom_sf"/>
</dbReference>
<dbReference type="STRING" id="309807.SRU_1400"/>
<evidence type="ECO:0000313" key="3">
    <source>
        <dbReference type="Proteomes" id="UP000008674"/>
    </source>
</evidence>
<dbReference type="HOGENOM" id="CLU_013447_1_0_10"/>
<organism evidence="2 3">
    <name type="scientific">Salinibacter ruber (strain DSM 13855 / M31)</name>
    <dbReference type="NCBI Taxonomy" id="309807"/>
    <lineage>
        <taxon>Bacteria</taxon>
        <taxon>Pseudomonadati</taxon>
        <taxon>Rhodothermota</taxon>
        <taxon>Rhodothermia</taxon>
        <taxon>Rhodothermales</taxon>
        <taxon>Salinibacteraceae</taxon>
        <taxon>Salinibacter</taxon>
    </lineage>
</organism>
<keyword evidence="1" id="KW-0812">Transmembrane</keyword>